<feature type="transmembrane region" description="Helical" evidence="1">
    <location>
        <begin position="102"/>
        <end position="121"/>
    </location>
</feature>
<feature type="domain" description="FecR N-terminal" evidence="3">
    <location>
        <begin position="28"/>
        <end position="70"/>
    </location>
</feature>
<evidence type="ECO:0000259" key="4">
    <source>
        <dbReference type="Pfam" id="PF16344"/>
    </source>
</evidence>
<reference evidence="6" key="1">
    <citation type="submission" date="2017-10" db="EMBL/GenBank/DDBJ databases">
        <title>Completed PacBio SMRT sequence of Methylosinus trichosporium OB3b reveals presence of a third large plasmid.</title>
        <authorList>
            <person name="Charles T.C."/>
            <person name="Lynch M.D.J."/>
            <person name="Heil J.R."/>
            <person name="Cheng J."/>
        </authorList>
    </citation>
    <scope>NUCLEOTIDE SEQUENCE [LARGE SCALE GENOMIC DNA]</scope>
    <source>
        <strain evidence="6">OB3b</strain>
        <plasmid evidence="6">pob3b3</plasmid>
    </source>
</reference>
<dbReference type="EMBL" id="CP023740">
    <property type="protein sequence ID" value="ATQ70914.1"/>
    <property type="molecule type" value="Genomic_DNA"/>
</dbReference>
<dbReference type="PANTHER" id="PTHR30273:SF2">
    <property type="entry name" value="PROTEIN FECR"/>
    <property type="match status" value="1"/>
</dbReference>
<organism evidence="5 6">
    <name type="scientific">Methylosinus trichosporium (strain ATCC 35070 / NCIMB 11131 / UNIQEM 75 / OB3b)</name>
    <dbReference type="NCBI Taxonomy" id="595536"/>
    <lineage>
        <taxon>Bacteria</taxon>
        <taxon>Pseudomonadati</taxon>
        <taxon>Pseudomonadota</taxon>
        <taxon>Alphaproteobacteria</taxon>
        <taxon>Hyphomicrobiales</taxon>
        <taxon>Methylocystaceae</taxon>
        <taxon>Methylosinus</taxon>
    </lineage>
</organism>
<accession>A0A2D2D7H6</accession>
<dbReference type="AlphaFoldDB" id="A0A2D2D7H6"/>
<dbReference type="Pfam" id="PF04773">
    <property type="entry name" value="FecR"/>
    <property type="match status" value="1"/>
</dbReference>
<dbReference type="InterPro" id="IPR032508">
    <property type="entry name" value="FecR_C"/>
</dbReference>
<dbReference type="Pfam" id="PF16220">
    <property type="entry name" value="DUF4880"/>
    <property type="match status" value="1"/>
</dbReference>
<evidence type="ECO:0000259" key="2">
    <source>
        <dbReference type="Pfam" id="PF04773"/>
    </source>
</evidence>
<evidence type="ECO:0000313" key="6">
    <source>
        <dbReference type="Proteomes" id="UP000230709"/>
    </source>
</evidence>
<dbReference type="Proteomes" id="UP000230709">
    <property type="component" value="Plasmid pOB3b3"/>
</dbReference>
<protein>
    <submittedName>
        <fullName evidence="5">Iron dicitrate transport regulator FecR</fullName>
    </submittedName>
</protein>
<dbReference type="STRING" id="595536.GCA_000178815_00018"/>
<geneLocation type="plasmid" evidence="6">
    <name>pob3b3</name>
</geneLocation>
<proteinExistence type="predicted"/>
<name>A0A2D2D7H6_METT3</name>
<dbReference type="InterPro" id="IPR006860">
    <property type="entry name" value="FecR"/>
</dbReference>
<evidence type="ECO:0000256" key="1">
    <source>
        <dbReference type="SAM" id="Phobius"/>
    </source>
</evidence>
<keyword evidence="1" id="KW-1133">Transmembrane helix</keyword>
<dbReference type="Pfam" id="PF16344">
    <property type="entry name" value="FecR_C"/>
    <property type="match status" value="1"/>
</dbReference>
<dbReference type="Gene3D" id="2.60.120.1440">
    <property type="match status" value="1"/>
</dbReference>
<keyword evidence="1" id="KW-0472">Membrane</keyword>
<dbReference type="PANTHER" id="PTHR30273">
    <property type="entry name" value="PERIPLASMIC SIGNAL SENSOR AND SIGMA FACTOR ACTIVATOR FECR-RELATED"/>
    <property type="match status" value="1"/>
</dbReference>
<dbReference type="InterPro" id="IPR032623">
    <property type="entry name" value="FecR_N"/>
</dbReference>
<dbReference type="PIRSF" id="PIRSF018266">
    <property type="entry name" value="FecR"/>
    <property type="match status" value="1"/>
</dbReference>
<sequence>MRIDRVARGKKDEAAREGEFVYDDPIVDEALEWFARLRDEPVDAATRAAFERWRSRGPRHAREYRELEAMWGSAAFQRATESLREGRQEARRGAPWRQARRLALGAAAVVMLVAGASLYPVSLSLWDADYSTETGDRRTVRLPDGSTMILDTASAVAIDFGRGRRQVKLLEGEAFFDVKHDPEHPFRVVGRFGEMQVRGTAFSVRAGDDADRVILERGRVDVGRLSRRDERVDLAPGEMVVATKDALSAVTRVDPGRELAWRDGRIIFENRPLSHVLKELRRYYKGAVFVMDHRIDRLLVTGDYRLEDIEGAIRTLTDAAGVTISRLPGGIIIIR</sequence>
<dbReference type="KEGG" id="mtw:CQW49_23415"/>
<keyword evidence="6" id="KW-1185">Reference proteome</keyword>
<dbReference type="GO" id="GO:0016989">
    <property type="term" value="F:sigma factor antagonist activity"/>
    <property type="evidence" value="ECO:0007669"/>
    <property type="project" value="TreeGrafter"/>
</dbReference>
<gene>
    <name evidence="5" type="ORF">CQW49_23415</name>
</gene>
<keyword evidence="1" id="KW-0812">Transmembrane</keyword>
<dbReference type="InterPro" id="IPR012373">
    <property type="entry name" value="Ferrdict_sens_TM"/>
</dbReference>
<evidence type="ECO:0000313" key="5">
    <source>
        <dbReference type="EMBL" id="ATQ70914.1"/>
    </source>
</evidence>
<dbReference type="Gene3D" id="3.55.50.30">
    <property type="match status" value="1"/>
</dbReference>
<keyword evidence="5" id="KW-0614">Plasmid</keyword>
<feature type="domain" description="FecR protein" evidence="2">
    <location>
        <begin position="129"/>
        <end position="220"/>
    </location>
</feature>
<feature type="domain" description="Protein FecR C-terminal" evidence="4">
    <location>
        <begin position="265"/>
        <end position="333"/>
    </location>
</feature>
<evidence type="ECO:0000259" key="3">
    <source>
        <dbReference type="Pfam" id="PF16220"/>
    </source>
</evidence>